<evidence type="ECO:0000256" key="1">
    <source>
        <dbReference type="SAM" id="MobiDB-lite"/>
    </source>
</evidence>
<feature type="region of interest" description="Disordered" evidence="1">
    <location>
        <begin position="105"/>
        <end position="180"/>
    </location>
</feature>
<organism evidence="4 5">
    <name type="scientific">Ascochyta lentis</name>
    <dbReference type="NCBI Taxonomy" id="205686"/>
    <lineage>
        <taxon>Eukaryota</taxon>
        <taxon>Fungi</taxon>
        <taxon>Dikarya</taxon>
        <taxon>Ascomycota</taxon>
        <taxon>Pezizomycotina</taxon>
        <taxon>Dothideomycetes</taxon>
        <taxon>Pleosporomycetidae</taxon>
        <taxon>Pleosporales</taxon>
        <taxon>Pleosporineae</taxon>
        <taxon>Didymellaceae</taxon>
        <taxon>Ascochyta</taxon>
    </lineage>
</organism>
<feature type="signal peptide" evidence="3">
    <location>
        <begin position="1"/>
        <end position="19"/>
    </location>
</feature>
<keyword evidence="5" id="KW-1185">Reference proteome</keyword>
<feature type="compositionally biased region" description="Low complexity" evidence="1">
    <location>
        <begin position="150"/>
        <end position="177"/>
    </location>
</feature>
<proteinExistence type="predicted"/>
<name>A0A8H7JBA4_9PLEO</name>
<feature type="compositionally biased region" description="Low complexity" evidence="1">
    <location>
        <begin position="105"/>
        <end position="120"/>
    </location>
</feature>
<feature type="chain" id="PRO_5034005760" evidence="3">
    <location>
        <begin position="20"/>
        <end position="206"/>
    </location>
</feature>
<evidence type="ECO:0000256" key="3">
    <source>
        <dbReference type="SAM" id="SignalP"/>
    </source>
</evidence>
<dbReference type="AlphaFoldDB" id="A0A8H7JBA4"/>
<reference evidence="4" key="1">
    <citation type="submission" date="2018-12" db="EMBL/GenBank/DDBJ databases">
        <authorList>
            <person name="Syme R.A."/>
            <person name="Farfan-Caceres L."/>
            <person name="Lichtenzveig J."/>
        </authorList>
    </citation>
    <scope>NUCLEOTIDE SEQUENCE</scope>
    <source>
        <strain evidence="4">Al4</strain>
    </source>
</reference>
<dbReference type="OrthoDB" id="3691291at2759"/>
<evidence type="ECO:0000313" key="5">
    <source>
        <dbReference type="Proteomes" id="UP000651452"/>
    </source>
</evidence>
<keyword evidence="2" id="KW-0472">Membrane</keyword>
<reference evidence="4" key="2">
    <citation type="submission" date="2020-09" db="EMBL/GenBank/DDBJ databases">
        <title>Reference genome assembly for Australian Ascochyta lentis isolate Al4.</title>
        <authorList>
            <person name="Lee R.C."/>
            <person name="Farfan-Caceres L.M."/>
            <person name="Debler J.W."/>
            <person name="Williams A.H."/>
            <person name="Henares B.M."/>
        </authorList>
    </citation>
    <scope>NUCLEOTIDE SEQUENCE</scope>
    <source>
        <strain evidence="4">Al4</strain>
    </source>
</reference>
<protein>
    <submittedName>
        <fullName evidence="4">Uncharacterized protein</fullName>
    </submittedName>
</protein>
<dbReference type="EMBL" id="RZGK01000002">
    <property type="protein sequence ID" value="KAF9701314.1"/>
    <property type="molecule type" value="Genomic_DNA"/>
</dbReference>
<accession>A0A8H7JBA4</accession>
<evidence type="ECO:0000313" key="4">
    <source>
        <dbReference type="EMBL" id="KAF9701314.1"/>
    </source>
</evidence>
<feature type="transmembrane region" description="Helical" evidence="2">
    <location>
        <begin position="186"/>
        <end position="205"/>
    </location>
</feature>
<keyword evidence="3" id="KW-0732">Signal</keyword>
<sequence length="206" mass="20677">MRSTTIGSTLLLLAGAVAAQQSESIVTEIPSSLIQTTEQVFTIQTSVPTGASSVCYAVCVKEPCYACSTTPSDGPTMSVPPVSLPVPISVSDGDVTMTLPVESLPPVGSEPTPSVTSVVTPPLPSTISQTTDPLMSIPQGETPESTGVISTSSASGNATASASRSAPAEQTTAAAPPSLKGDTTSFMLALGISGVSIFFGAAWTLL</sequence>
<evidence type="ECO:0000256" key="2">
    <source>
        <dbReference type="SAM" id="Phobius"/>
    </source>
</evidence>
<keyword evidence="2" id="KW-1133">Transmembrane helix</keyword>
<comment type="caution">
    <text evidence="4">The sequence shown here is derived from an EMBL/GenBank/DDBJ whole genome shotgun (WGS) entry which is preliminary data.</text>
</comment>
<dbReference type="Proteomes" id="UP000651452">
    <property type="component" value="Unassembled WGS sequence"/>
</dbReference>
<gene>
    <name evidence="4" type="ORF">EKO04_000291</name>
</gene>
<keyword evidence="2" id="KW-0812">Transmembrane</keyword>